<organism evidence="1 2">
    <name type="scientific">Schaalia turicensis</name>
    <dbReference type="NCBI Taxonomy" id="131111"/>
    <lineage>
        <taxon>Bacteria</taxon>
        <taxon>Bacillati</taxon>
        <taxon>Actinomycetota</taxon>
        <taxon>Actinomycetes</taxon>
        <taxon>Actinomycetales</taxon>
        <taxon>Actinomycetaceae</taxon>
        <taxon>Schaalia</taxon>
    </lineage>
</organism>
<reference evidence="1 2" key="1">
    <citation type="submission" date="2017-12" db="EMBL/GenBank/DDBJ databases">
        <title>Phylogenetic diversity of female urinary microbiome.</title>
        <authorList>
            <person name="Thomas-White K."/>
            <person name="Wolfe A.J."/>
        </authorList>
    </citation>
    <scope>NUCLEOTIDE SEQUENCE [LARGE SCALE GENOMIC DNA]</scope>
    <source>
        <strain evidence="1 2">UMB0250</strain>
    </source>
</reference>
<sequence>MAALVHRGVMLVRAKGTALVQRYGARLHAVMAALVHPKSRLLLRMNTCRNVLQIGFYMVCFRLGER</sequence>
<evidence type="ECO:0000313" key="2">
    <source>
        <dbReference type="Proteomes" id="UP000234545"/>
    </source>
</evidence>
<protein>
    <submittedName>
        <fullName evidence="1">Uncharacterized protein</fullName>
    </submittedName>
</protein>
<dbReference type="EMBL" id="PKKJ01000001">
    <property type="protein sequence ID" value="PKY67198.1"/>
    <property type="molecule type" value="Genomic_DNA"/>
</dbReference>
<evidence type="ECO:0000313" key="1">
    <source>
        <dbReference type="EMBL" id="PKY67198.1"/>
    </source>
</evidence>
<accession>A0A2I1I7S4</accession>
<dbReference type="Proteomes" id="UP000234545">
    <property type="component" value="Unassembled WGS sequence"/>
</dbReference>
<gene>
    <name evidence="1" type="ORF">CYJ25_02925</name>
</gene>
<dbReference type="AlphaFoldDB" id="A0A2I1I7S4"/>
<name>A0A2I1I7S4_9ACTO</name>
<proteinExistence type="predicted"/>
<comment type="caution">
    <text evidence="1">The sequence shown here is derived from an EMBL/GenBank/DDBJ whole genome shotgun (WGS) entry which is preliminary data.</text>
</comment>